<reference evidence="1" key="1">
    <citation type="submission" date="2021-01" db="EMBL/GenBank/DDBJ databases">
        <authorList>
            <person name="Corre E."/>
            <person name="Pelletier E."/>
            <person name="Niang G."/>
            <person name="Scheremetjew M."/>
            <person name="Finn R."/>
            <person name="Kale V."/>
            <person name="Holt S."/>
            <person name="Cochrane G."/>
            <person name="Meng A."/>
            <person name="Brown T."/>
            <person name="Cohen L."/>
        </authorList>
    </citation>
    <scope>NUCLEOTIDE SEQUENCE</scope>
    <source>
        <strain evidence="1">CCMP281</strain>
    </source>
</reference>
<dbReference type="AlphaFoldDB" id="A0A7S3AP64"/>
<evidence type="ECO:0000313" key="1">
    <source>
        <dbReference type="EMBL" id="CAE0108888.1"/>
    </source>
</evidence>
<dbReference type="Gene3D" id="3.90.550.10">
    <property type="entry name" value="Spore Coat Polysaccharide Biosynthesis Protein SpsA, Chain A"/>
    <property type="match status" value="1"/>
</dbReference>
<protein>
    <recommendedName>
        <fullName evidence="2">Nucleotide-diphospho-sugar transferase domain-containing protein</fullName>
    </recommendedName>
</protein>
<accession>A0A7S3AP64</accession>
<organism evidence="1">
    <name type="scientific">Haptolina ericina</name>
    <dbReference type="NCBI Taxonomy" id="156174"/>
    <lineage>
        <taxon>Eukaryota</taxon>
        <taxon>Haptista</taxon>
        <taxon>Haptophyta</taxon>
        <taxon>Prymnesiophyceae</taxon>
        <taxon>Prymnesiales</taxon>
        <taxon>Prymnesiaceae</taxon>
        <taxon>Haptolina</taxon>
    </lineage>
</organism>
<proteinExistence type="predicted"/>
<name>A0A7S3AP64_9EUKA</name>
<evidence type="ECO:0008006" key="2">
    <source>
        <dbReference type="Google" id="ProtNLM"/>
    </source>
</evidence>
<dbReference type="SUPFAM" id="SSF53448">
    <property type="entry name" value="Nucleotide-diphospho-sugar transferases"/>
    <property type="match status" value="1"/>
</dbReference>
<gene>
    <name evidence="1" type="ORF">HERI1096_LOCUS9548</name>
</gene>
<dbReference type="InterPro" id="IPR029044">
    <property type="entry name" value="Nucleotide-diphossugar_trans"/>
</dbReference>
<dbReference type="EMBL" id="HBHX01017052">
    <property type="protein sequence ID" value="CAE0108888.1"/>
    <property type="molecule type" value="Transcribed_RNA"/>
</dbReference>
<sequence length="467" mass="52215">MKGECSWHAACDLDDLRRPRTRVPDYTTVYVKDPAGLNSTRPTPRTAPQLAIATMASGSHRCALVQWCERVQLFATALRAHIGWRTDVVVISPAGEEQQADCPLASFVDLDSRVAAAMKACAARASADPKQHSILAGKDTTMQKLLVLSLVRYDFVVFADADVDFIPFDQASPRQAAEHFMALLTQHLPRSEPWWEFVGNADPSSPINAGLFIVRPSVALYEDALAVLSTCRFNTAHGWDYVGRPQTLTFNPRHPDGEEAGKFSHDIANDPIVSHAFKLNNWAFTGANIDQGILWYLFHIRRRCTHRTPAHLHYASVALFSQLLSNSHVVHANVYAKASGCPLPNASFCRTGAYFRKTDPLKVLHWWYVPKPWMVGSSPDDTQGMRAIRSTENESTSHLARAYAYLSRSAMRPGTSPTRKMSPCMRALWTMRRAIEDDSRFEALADFQHGIGLTVPLQPFRARMLRI</sequence>